<reference evidence="1 2" key="1">
    <citation type="submission" date="2020-08" db="EMBL/GenBank/DDBJ databases">
        <title>Aphidius gifuensis genome sequencing and assembly.</title>
        <authorList>
            <person name="Du Z."/>
        </authorList>
    </citation>
    <scope>NUCLEOTIDE SEQUENCE [LARGE SCALE GENOMIC DNA]</scope>
    <source>
        <strain evidence="1">YNYX2018</strain>
        <tissue evidence="1">Adults</tissue>
    </source>
</reference>
<proteinExistence type="predicted"/>
<gene>
    <name evidence="1" type="ORF">HCN44_010432</name>
</gene>
<evidence type="ECO:0000313" key="1">
    <source>
        <dbReference type="EMBL" id="KAF7991631.1"/>
    </source>
</evidence>
<comment type="caution">
    <text evidence="1">The sequence shown here is derived from an EMBL/GenBank/DDBJ whole genome shotgun (WGS) entry which is preliminary data.</text>
</comment>
<dbReference type="Proteomes" id="UP000639338">
    <property type="component" value="Unassembled WGS sequence"/>
</dbReference>
<protein>
    <submittedName>
        <fullName evidence="1">Uncharacterized protein</fullName>
    </submittedName>
</protein>
<accession>A0A834XRS7</accession>
<dbReference type="OrthoDB" id="6331233at2759"/>
<dbReference type="AlphaFoldDB" id="A0A834XRS7"/>
<keyword evidence="2" id="KW-1185">Reference proteome</keyword>
<name>A0A834XRS7_APHGI</name>
<sequence>MIRRLLTCYYCQSESESSTCLIADSHNTTGCTKKYCTIYRQELIDPPGKLISFSRSCQDNPLYLNAIIYSFDEGYKKYYRSCRKNFCNKGNGLEKITDNIIASSSNSTITIVPGIGNCGQQLSQTINILIFIFILSLTKIIY</sequence>
<organism evidence="1 2">
    <name type="scientific">Aphidius gifuensis</name>
    <name type="common">Parasitoid wasp</name>
    <dbReference type="NCBI Taxonomy" id="684658"/>
    <lineage>
        <taxon>Eukaryota</taxon>
        <taxon>Metazoa</taxon>
        <taxon>Ecdysozoa</taxon>
        <taxon>Arthropoda</taxon>
        <taxon>Hexapoda</taxon>
        <taxon>Insecta</taxon>
        <taxon>Pterygota</taxon>
        <taxon>Neoptera</taxon>
        <taxon>Endopterygota</taxon>
        <taxon>Hymenoptera</taxon>
        <taxon>Apocrita</taxon>
        <taxon>Ichneumonoidea</taxon>
        <taxon>Braconidae</taxon>
        <taxon>Aphidiinae</taxon>
        <taxon>Aphidius</taxon>
    </lineage>
</organism>
<evidence type="ECO:0000313" key="2">
    <source>
        <dbReference type="Proteomes" id="UP000639338"/>
    </source>
</evidence>
<dbReference type="EMBL" id="JACMRX010000004">
    <property type="protein sequence ID" value="KAF7991631.1"/>
    <property type="molecule type" value="Genomic_DNA"/>
</dbReference>